<sequence length="499" mass="55562">MMADIDPSNREIFEPFNVYEDTGNIKSQGDREQENASDNEEEATTEESEEEIKGREETVGLKPSARVKLNHPETQVIGLFMADRPRRVHAGRGATGDRGTRSGHGNQPAHGLIERFPSSESETKFALFLTRSVIVERPLDFSSLADSAVVQWISAQNWESLASLAGNVNQTMVREFYSNITSVDLDQQRITSWVRGREIHITPAVLGGVVNLVPHKDFVFPPPRGTHRFGMLSLRNSIASDLTGQPCDWTNNQISQGLLHSTYRLLNLFVCASVEPSSSSSNVSASRGLLLQQIGKHLSVDWCRIAFGQIARFKPVGFPRRASLPYGVVLTTFLTSHGVPNLPGEHIDHSTVLVRPINAHSLVLSAAHAAPFRDNVDESQDVEGEVAGAETPVGHAHRPHIDAFLNFQGHLDDLQTENWHLKELLNDQRKKLARIEHRQDTQDALLAKIREEQLRQGEQMYNWQAAQLLQASTLETFMNSVKLFFNQSPGFPPTNPPTS</sequence>
<dbReference type="Proteomes" id="UP000828048">
    <property type="component" value="Chromosome 9"/>
</dbReference>
<gene>
    <name evidence="1" type="ORF">Vadar_010987</name>
</gene>
<name>A0ACB7ZJR6_9ERIC</name>
<protein>
    <submittedName>
        <fullName evidence="1">Uncharacterized protein</fullName>
    </submittedName>
</protein>
<reference evidence="1 2" key="1">
    <citation type="journal article" date="2021" name="Hortic Res">
        <title>High-quality reference genome and annotation aids understanding of berry development for evergreen blueberry (Vaccinium darrowii).</title>
        <authorList>
            <person name="Yu J."/>
            <person name="Hulse-Kemp A.M."/>
            <person name="Babiker E."/>
            <person name="Staton M."/>
        </authorList>
    </citation>
    <scope>NUCLEOTIDE SEQUENCE [LARGE SCALE GENOMIC DNA]</scope>
    <source>
        <strain evidence="2">cv. NJ 8807/NJ 8810</strain>
        <tissue evidence="1">Young leaf</tissue>
    </source>
</reference>
<proteinExistence type="predicted"/>
<organism evidence="1 2">
    <name type="scientific">Vaccinium darrowii</name>
    <dbReference type="NCBI Taxonomy" id="229202"/>
    <lineage>
        <taxon>Eukaryota</taxon>
        <taxon>Viridiplantae</taxon>
        <taxon>Streptophyta</taxon>
        <taxon>Embryophyta</taxon>
        <taxon>Tracheophyta</taxon>
        <taxon>Spermatophyta</taxon>
        <taxon>Magnoliopsida</taxon>
        <taxon>eudicotyledons</taxon>
        <taxon>Gunneridae</taxon>
        <taxon>Pentapetalae</taxon>
        <taxon>asterids</taxon>
        <taxon>Ericales</taxon>
        <taxon>Ericaceae</taxon>
        <taxon>Vaccinioideae</taxon>
        <taxon>Vaccinieae</taxon>
        <taxon>Vaccinium</taxon>
    </lineage>
</organism>
<dbReference type="EMBL" id="CM037159">
    <property type="protein sequence ID" value="KAH7865769.1"/>
    <property type="molecule type" value="Genomic_DNA"/>
</dbReference>
<comment type="caution">
    <text evidence="1">The sequence shown here is derived from an EMBL/GenBank/DDBJ whole genome shotgun (WGS) entry which is preliminary data.</text>
</comment>
<evidence type="ECO:0000313" key="2">
    <source>
        <dbReference type="Proteomes" id="UP000828048"/>
    </source>
</evidence>
<accession>A0ACB7ZJR6</accession>
<keyword evidence="2" id="KW-1185">Reference proteome</keyword>
<evidence type="ECO:0000313" key="1">
    <source>
        <dbReference type="EMBL" id="KAH7865769.1"/>
    </source>
</evidence>